<dbReference type="AlphaFoldDB" id="A0AA86IVK3"/>
<accession>A0AA86IVK3</accession>
<evidence type="ECO:0000313" key="2">
    <source>
        <dbReference type="Proteomes" id="UP001291653"/>
    </source>
</evidence>
<sequence>MQGEPYFVPKLKWFEVRGDEVEPGDFVVLHRGQHGRTVDVLWCGRWPGGTSWDRSEIMMRERDFPFGLYPLYPSSRYRITRSGVYVEGWSPEECAARRAVWEKEKRDGAEDDGRTAARLEG</sequence>
<keyword evidence="2" id="KW-1185">Reference proteome</keyword>
<gene>
    <name evidence="1" type="ORF">SYYSPA8_36885</name>
</gene>
<keyword evidence="1" id="KW-0614">Plasmid</keyword>
<dbReference type="EMBL" id="LC735414">
    <property type="protein sequence ID" value="BDT39495.1"/>
    <property type="molecule type" value="Genomic_DNA"/>
</dbReference>
<proteinExistence type="predicted"/>
<evidence type="ECO:0000313" key="1">
    <source>
        <dbReference type="EMBL" id="BDT39495.1"/>
    </source>
</evidence>
<dbReference type="RefSeq" id="WP_323451978.1">
    <property type="nucleotide sequence ID" value="NZ_LC735414.1"/>
</dbReference>
<organism evidence="1 2">
    <name type="scientific">Streptomyces yaizuensis</name>
    <dbReference type="NCBI Taxonomy" id="2989713"/>
    <lineage>
        <taxon>Bacteria</taxon>
        <taxon>Bacillati</taxon>
        <taxon>Actinomycetota</taxon>
        <taxon>Actinomycetes</taxon>
        <taxon>Kitasatosporales</taxon>
        <taxon>Streptomycetaceae</taxon>
        <taxon>Streptomyces</taxon>
    </lineage>
</organism>
<dbReference type="Proteomes" id="UP001291653">
    <property type="component" value="Plasmid pYSPA8-1"/>
</dbReference>
<geneLocation type="plasmid" evidence="1 2">
    <name>pYSPA8-1</name>
</geneLocation>
<protein>
    <submittedName>
        <fullName evidence="1">Uncharacterized protein</fullName>
    </submittedName>
</protein>
<name>A0AA86IVK3_9ACTN</name>
<reference evidence="1 2" key="1">
    <citation type="submission" date="2022-10" db="EMBL/GenBank/DDBJ databases">
        <title>Draft genome sequence of Streptomyces sp. YSPA8.</title>
        <authorList>
            <person name="Moriuchi R."/>
            <person name="Dohra H."/>
            <person name="Yamamura H."/>
            <person name="Kodani S."/>
        </authorList>
    </citation>
    <scope>NUCLEOTIDE SEQUENCE [LARGE SCALE GENOMIC DNA]</scope>
    <source>
        <strain evidence="1 2">YSPA8</strain>
        <plasmid evidence="1 2">pYSPA8-1</plasmid>
    </source>
</reference>